<protein>
    <submittedName>
        <fullName evidence="16">Major vault protein</fullName>
    </submittedName>
</protein>
<evidence type="ECO:0000256" key="6">
    <source>
        <dbReference type="ARBA" id="ARBA00023242"/>
    </source>
</evidence>
<dbReference type="GO" id="GO:0005737">
    <property type="term" value="C:cytoplasm"/>
    <property type="evidence" value="ECO:0007669"/>
    <property type="project" value="UniProtKB-SubCell"/>
</dbReference>
<evidence type="ECO:0000256" key="5">
    <source>
        <dbReference type="ARBA" id="ARBA00022737"/>
    </source>
</evidence>
<evidence type="ECO:0000256" key="1">
    <source>
        <dbReference type="ARBA" id="ARBA00004123"/>
    </source>
</evidence>
<keyword evidence="5" id="KW-0677">Repeat</keyword>
<dbReference type="GO" id="GO:0005634">
    <property type="term" value="C:nucleus"/>
    <property type="evidence" value="ECO:0007669"/>
    <property type="project" value="UniProtKB-SubCell"/>
</dbReference>
<dbReference type="Gene3D" id="2.30.30.560">
    <property type="match status" value="1"/>
</dbReference>
<evidence type="ECO:0000259" key="11">
    <source>
        <dbReference type="Pfam" id="PF01505"/>
    </source>
</evidence>
<feature type="domain" description="Major vault protein repeat" evidence="11">
    <location>
        <begin position="324"/>
        <end position="367"/>
    </location>
</feature>
<feature type="repeat" description="MVP" evidence="10">
    <location>
        <begin position="226"/>
        <end position="284"/>
    </location>
</feature>
<evidence type="ECO:0000259" key="13">
    <source>
        <dbReference type="Pfam" id="PF17794"/>
    </source>
</evidence>
<organism evidence="16 17">
    <name type="scientific">Trypanosoma theileri</name>
    <dbReference type="NCBI Taxonomy" id="67003"/>
    <lineage>
        <taxon>Eukaryota</taxon>
        <taxon>Discoba</taxon>
        <taxon>Euglenozoa</taxon>
        <taxon>Kinetoplastea</taxon>
        <taxon>Metakinetoplastina</taxon>
        <taxon>Trypanosomatida</taxon>
        <taxon>Trypanosomatidae</taxon>
        <taxon>Trypanosoma</taxon>
    </lineage>
</organism>
<dbReference type="EMBL" id="NBCO01000002">
    <property type="protein sequence ID" value="ORC92993.1"/>
    <property type="molecule type" value="Genomic_DNA"/>
</dbReference>
<feature type="domain" description="Major vault protein repeat" evidence="11">
    <location>
        <begin position="116"/>
        <end position="157"/>
    </location>
</feature>
<evidence type="ECO:0000256" key="8">
    <source>
        <dbReference type="ARBA" id="ARBA00024814"/>
    </source>
</evidence>
<accession>A0A1X0P8P2</accession>
<dbReference type="OrthoDB" id="6125719at2759"/>
<gene>
    <name evidence="16" type="ORF">TM35_000023190</name>
</gene>
<evidence type="ECO:0000256" key="9">
    <source>
        <dbReference type="ARBA" id="ARBA00025889"/>
    </source>
</evidence>
<feature type="repeat" description="MVP" evidence="10">
    <location>
        <begin position="120"/>
        <end position="172"/>
    </location>
</feature>
<dbReference type="InterPro" id="IPR041139">
    <property type="entry name" value="MVP_rep_dom"/>
</dbReference>
<evidence type="ECO:0000256" key="3">
    <source>
        <dbReference type="ARBA" id="ARBA00022490"/>
    </source>
</evidence>
<dbReference type="FunFam" id="2.30.30.550:FF:000001">
    <property type="entry name" value="major vault protein-like"/>
    <property type="match status" value="1"/>
</dbReference>
<sequence length="862" mass="97315">MTAEAPCEILLRLKPYEYAHITNENTNATELIIGPQTRTLGSDEKLSKPVTAFHVVSPGHYCCIENPFVRAEDGETAVKDNFGQVKVRVGEREMRYGIPAFPLYPEEKLVFIKPLTVLGVNEALLLRAVRDFTSKEGVQHKEEEKYFFKGPGTYYPRVEEEEVEIRRAMTLTENQALHLRAVESFKDENGILRRSHDRYLRTLRGSYICNPHETLIAVVSPIQLKPDEGLHVRVDTQFIDERPHALGVLRRPGELYLVTHEECPLFFLHPYERIKNKVEKLHISKRQFAIVVNTESPGRRFVTDTSFYLKGYEKLKGDGICNNYLLNSGQAILLKAIEDFKDTDVDPPVDRKGGECWLLHGPRDYIPNAYVMICKDKDGKEIRERVVLNDGEGIYVRNIATGLVRAVNGPIAYMLDAMEELWEKKLSRDVEMCLSQQLLSCTANIFPLYENIPDKHNYVGKTHKTVMYQVPHRSVTQVYNYRALTTRIIFGPDRVLLEPDEEFTVITLSGSPWDPQNPNKCLPKEAQRIKALHVFLGPSNMIDIVHVETRDHAQLALQLSYTWYFDVTPGDEEGAKKCFNVTDFVADTCSLIAGRVREAVASLPFQQFHKNNAKILQHAVFGVDPLTGNVKKELRFEANNFVVVSVDTQQVEVLDSRTREGLQKSVKIAIEVSTQAQESNAQQIALAREQQSFGLLEMQKMEDQVANETQRKVLLEAEAKSLAMTTSGRLKSIADAAAQAAAVEQDVNLHVARIRAEKNNVTGDILAEMEQQKRIVQHEYELERENLTYALQSELAKIESDKFTEVVNAIGADTIAEIAKAGPEVQAKLLSSLGLEGYLVTDGSTPLNLFKTAEEMTAKASN</sequence>
<feature type="repeat" description="MVP" evidence="10">
    <location>
        <begin position="328"/>
        <end position="383"/>
    </location>
</feature>
<keyword evidence="4" id="KW-0597">Phosphoprotein</keyword>
<dbReference type="GO" id="GO:1990904">
    <property type="term" value="C:ribonucleoprotein complex"/>
    <property type="evidence" value="ECO:0007669"/>
    <property type="project" value="UniProtKB-UniRule"/>
</dbReference>
<keyword evidence="7 10" id="KW-0687">Ribonucleoprotein</keyword>
<dbReference type="Pfam" id="PF01505">
    <property type="entry name" value="Vault"/>
    <property type="match status" value="3"/>
</dbReference>
<feature type="domain" description="Major vault protein repeat" evidence="13">
    <location>
        <begin position="54"/>
        <end position="110"/>
    </location>
</feature>
<dbReference type="Pfam" id="PF17794">
    <property type="entry name" value="Vault_2"/>
    <property type="match status" value="1"/>
</dbReference>
<dbReference type="Gene3D" id="2.30.30.620">
    <property type="match status" value="1"/>
</dbReference>
<feature type="repeat" description="MVP" evidence="10">
    <location>
        <begin position="173"/>
        <end position="225"/>
    </location>
</feature>
<dbReference type="InterPro" id="IPR002499">
    <property type="entry name" value="Vault_N"/>
</dbReference>
<dbReference type="RefSeq" id="XP_028887059.1">
    <property type="nucleotide sequence ID" value="XM_029021637.1"/>
</dbReference>
<dbReference type="Pfam" id="PF11978">
    <property type="entry name" value="MVP_shoulder"/>
    <property type="match status" value="1"/>
</dbReference>
<dbReference type="PANTHER" id="PTHR14165">
    <property type="entry name" value="MAJOR VAULT PROTEIN"/>
    <property type="match status" value="1"/>
</dbReference>
<dbReference type="PANTHER" id="PTHR14165:SF12">
    <property type="entry name" value="VAULT PROTEIN, PUTATIVE-RELATED"/>
    <property type="match status" value="1"/>
</dbReference>
<dbReference type="FunFam" id="2.30.30.570:FF:000001">
    <property type="entry name" value="major vault protein-like"/>
    <property type="match status" value="1"/>
</dbReference>
<dbReference type="InterPro" id="IPR040989">
    <property type="entry name" value="Vault_3"/>
</dbReference>
<dbReference type="InterPro" id="IPR043023">
    <property type="entry name" value="MVP_rep_sf"/>
</dbReference>
<keyword evidence="6" id="KW-0539">Nucleus</keyword>
<dbReference type="InterPro" id="IPR021870">
    <property type="entry name" value="MVP_shoulder"/>
</dbReference>
<dbReference type="InterPro" id="IPR036013">
    <property type="entry name" value="Band_7/SPFH_dom_sf"/>
</dbReference>
<evidence type="ECO:0000256" key="10">
    <source>
        <dbReference type="PROSITE-ProRule" id="PRU00571"/>
    </source>
</evidence>
<evidence type="ECO:0000256" key="7">
    <source>
        <dbReference type="ARBA" id="ARBA00023274"/>
    </source>
</evidence>
<feature type="domain" description="Major vault protein shoulder" evidence="12">
    <location>
        <begin position="537"/>
        <end position="655"/>
    </location>
</feature>
<keyword evidence="3 10" id="KW-0963">Cytoplasm</keyword>
<dbReference type="AlphaFoldDB" id="A0A1X0P8P2"/>
<dbReference type="VEuPathDB" id="TriTrypDB:TM35_000023190"/>
<dbReference type="Gene3D" id="2.30.30.570">
    <property type="match status" value="2"/>
</dbReference>
<dbReference type="InterPro" id="IPR041136">
    <property type="entry name" value="Vault_4"/>
</dbReference>
<feature type="domain" description="Major vault protein repeat" evidence="11">
    <location>
        <begin position="171"/>
        <end position="209"/>
    </location>
</feature>
<dbReference type="Proteomes" id="UP000192257">
    <property type="component" value="Unassembled WGS sequence"/>
</dbReference>
<evidence type="ECO:0000259" key="15">
    <source>
        <dbReference type="Pfam" id="PF17796"/>
    </source>
</evidence>
<dbReference type="Pfam" id="PF17795">
    <property type="entry name" value="Vault_3"/>
    <property type="match status" value="1"/>
</dbReference>
<dbReference type="Pfam" id="PF17796">
    <property type="entry name" value="Vault_4"/>
    <property type="match status" value="1"/>
</dbReference>
<dbReference type="GeneID" id="39981417"/>
<keyword evidence="17" id="KW-1185">Reference proteome</keyword>
<dbReference type="InterPro" id="IPR039059">
    <property type="entry name" value="MVP"/>
</dbReference>
<name>A0A1X0P8P2_9TRYP</name>
<evidence type="ECO:0000259" key="12">
    <source>
        <dbReference type="Pfam" id="PF11978"/>
    </source>
</evidence>
<evidence type="ECO:0000256" key="2">
    <source>
        <dbReference type="ARBA" id="ARBA00004496"/>
    </source>
</evidence>
<feature type="domain" description="Major vault protein repeat" evidence="15">
    <location>
        <begin position="387"/>
        <end position="435"/>
    </location>
</feature>
<evidence type="ECO:0000313" key="16">
    <source>
        <dbReference type="EMBL" id="ORC92993.1"/>
    </source>
</evidence>
<feature type="repeat" description="MVP" evidence="10">
    <location>
        <begin position="59"/>
        <end position="119"/>
    </location>
</feature>
<evidence type="ECO:0000256" key="4">
    <source>
        <dbReference type="ARBA" id="ARBA00022553"/>
    </source>
</evidence>
<dbReference type="InterPro" id="IPR043179">
    <property type="entry name" value="Vault_2_sf"/>
</dbReference>
<comment type="subcellular location">
    <subcellularLocation>
        <location evidence="2 10">Cytoplasm</location>
    </subcellularLocation>
    <subcellularLocation>
        <location evidence="1">Nucleus</location>
    </subcellularLocation>
</comment>
<dbReference type="Gene3D" id="6.20.380.10">
    <property type="match status" value="1"/>
</dbReference>
<dbReference type="Gene3D" id="6.10.250.720">
    <property type="match status" value="1"/>
</dbReference>
<dbReference type="CDD" id="cd08825">
    <property type="entry name" value="MVP_shoulder"/>
    <property type="match status" value="1"/>
</dbReference>
<reference evidence="16 17" key="1">
    <citation type="submission" date="2017-03" db="EMBL/GenBank/DDBJ databases">
        <title>An alternative strategy for trypanosome survival in the mammalian bloodstream revealed through genome and transcriptome analysis of the ubiquitous bovine parasite Trypanosoma (Megatrypanum) theileri.</title>
        <authorList>
            <person name="Kelly S."/>
            <person name="Ivens A."/>
            <person name="Mott A."/>
            <person name="O'Neill E."/>
            <person name="Emms D."/>
            <person name="Macleod O."/>
            <person name="Voorheis P."/>
            <person name="Matthews J."/>
            <person name="Matthews K."/>
            <person name="Carrington M."/>
        </authorList>
    </citation>
    <scope>NUCLEOTIDE SEQUENCE [LARGE SCALE GENOMIC DNA]</scope>
    <source>
        <strain evidence="16">Edinburgh</strain>
    </source>
</reference>
<comment type="subunit">
    <text evidence="9">The vault ribonucleoprotein particle is a huge (400 A x 670 A) cage structure of 12.9 MDa. It consists of a dimer of half-vaults, with each half-vault comprising 39 identical major vault protein (MVP) chains, PARP4 and one or more vault RNAs (vRNAs).</text>
</comment>
<comment type="caution">
    <text evidence="16">The sequence shown here is derived from an EMBL/GenBank/DDBJ whole genome shotgun (WGS) entry which is preliminary data.</text>
</comment>
<feature type="domain" description="Major vault protein repeat" evidence="14">
    <location>
        <begin position="466"/>
        <end position="535"/>
    </location>
</feature>
<proteinExistence type="predicted"/>
<evidence type="ECO:0000259" key="14">
    <source>
        <dbReference type="Pfam" id="PF17795"/>
    </source>
</evidence>
<dbReference type="Gene3D" id="3.30.479.30">
    <property type="entry name" value="Band 7 domain"/>
    <property type="match status" value="1"/>
</dbReference>
<evidence type="ECO:0000313" key="17">
    <source>
        <dbReference type="Proteomes" id="UP000192257"/>
    </source>
</evidence>
<comment type="function">
    <text evidence="8">Required for normal vault structure. Vaults are multi-subunit structures that may act as scaffolds for proteins involved in signal transduction. Vaults may also play a role in nucleo-cytoplasmic transport.</text>
</comment>
<dbReference type="InterPro" id="IPR041134">
    <property type="entry name" value="Vault_2"/>
</dbReference>
<dbReference type="Gene3D" id="2.30.30.550">
    <property type="entry name" value="Major Vault Protein repeat"/>
    <property type="match status" value="3"/>
</dbReference>
<dbReference type="PROSITE" id="PS51224">
    <property type="entry name" value="MVP"/>
    <property type="match status" value="5"/>
</dbReference>